<name>A0A8C0IUT4_CHEAB</name>
<dbReference type="GO" id="GO:0016567">
    <property type="term" value="P:protein ubiquitination"/>
    <property type="evidence" value="ECO:0007669"/>
    <property type="project" value="TreeGrafter"/>
</dbReference>
<dbReference type="GO" id="GO:0005634">
    <property type="term" value="C:nucleus"/>
    <property type="evidence" value="ECO:0007669"/>
    <property type="project" value="InterPro"/>
</dbReference>
<dbReference type="InterPro" id="IPR016495">
    <property type="entry name" value="p53_neg-reg_MDM_2/4"/>
</dbReference>
<dbReference type="InterPro" id="IPR044080">
    <property type="entry name" value="MDM2_mRING-HC-C2H2C4"/>
</dbReference>
<dbReference type="PANTHER" id="PTHR46858">
    <property type="entry name" value="OS05G0521000 PROTEIN"/>
    <property type="match status" value="1"/>
</dbReference>
<evidence type="ECO:0000256" key="1">
    <source>
        <dbReference type="ARBA" id="ARBA00022723"/>
    </source>
</evidence>
<dbReference type="InterPro" id="IPR036885">
    <property type="entry name" value="SWIB_MDM2_dom_sf"/>
</dbReference>
<proteinExistence type="predicted"/>
<evidence type="ECO:0000256" key="3">
    <source>
        <dbReference type="ARBA" id="ARBA00022833"/>
    </source>
</evidence>
<dbReference type="InterPro" id="IPR036443">
    <property type="entry name" value="Znf_RanBP2_sf"/>
</dbReference>
<dbReference type="Proteomes" id="UP000694404">
    <property type="component" value="Unplaced"/>
</dbReference>
<accession>A0A8C0IUT4</accession>
<protein>
    <recommendedName>
        <fullName evidence="6">RING-type domain-containing protein</fullName>
    </recommendedName>
</protein>
<dbReference type="GO" id="GO:0010468">
    <property type="term" value="P:regulation of gene expression"/>
    <property type="evidence" value="ECO:0007669"/>
    <property type="project" value="TreeGrafter"/>
</dbReference>
<evidence type="ECO:0000313" key="8">
    <source>
        <dbReference type="Proteomes" id="UP000694404"/>
    </source>
</evidence>
<dbReference type="PANTHER" id="PTHR46858:SF13">
    <property type="entry name" value="E3 UBIQUITIN-PROTEIN LIGASE MDM2"/>
    <property type="match status" value="1"/>
</dbReference>
<dbReference type="Ensembl" id="ENSCABT00000024602.1">
    <property type="protein sequence ID" value="ENSCABP00000022457.1"/>
    <property type="gene ID" value="ENSCABG00000016526.1"/>
</dbReference>
<dbReference type="GO" id="GO:0051726">
    <property type="term" value="P:regulation of cell cycle"/>
    <property type="evidence" value="ECO:0007669"/>
    <property type="project" value="InterPro"/>
</dbReference>
<dbReference type="InterPro" id="IPR013083">
    <property type="entry name" value="Znf_RING/FYVE/PHD"/>
</dbReference>
<keyword evidence="8" id="KW-1185">Reference proteome</keyword>
<dbReference type="Gene3D" id="3.30.40.10">
    <property type="entry name" value="Zinc/RING finger domain, C3HC4 (zinc finger)"/>
    <property type="match status" value="1"/>
</dbReference>
<organism evidence="7 8">
    <name type="scientific">Chelonoidis abingdonii</name>
    <name type="common">Abingdon island giant tortoise</name>
    <name type="synonym">Testudo abingdonii</name>
    <dbReference type="NCBI Taxonomy" id="106734"/>
    <lineage>
        <taxon>Eukaryota</taxon>
        <taxon>Metazoa</taxon>
        <taxon>Chordata</taxon>
        <taxon>Craniata</taxon>
        <taxon>Vertebrata</taxon>
        <taxon>Euteleostomi</taxon>
        <taxon>Archelosauria</taxon>
        <taxon>Testudinata</taxon>
        <taxon>Testudines</taxon>
        <taxon>Cryptodira</taxon>
        <taxon>Durocryptodira</taxon>
        <taxon>Testudinoidea</taxon>
        <taxon>Testudinidae</taxon>
        <taxon>Chelonoidis</taxon>
    </lineage>
</organism>
<feature type="region of interest" description="Disordered" evidence="5">
    <location>
        <begin position="131"/>
        <end position="161"/>
    </location>
</feature>
<evidence type="ECO:0000256" key="2">
    <source>
        <dbReference type="ARBA" id="ARBA00022771"/>
    </source>
</evidence>
<dbReference type="GO" id="GO:0002039">
    <property type="term" value="F:p53 binding"/>
    <property type="evidence" value="ECO:0007669"/>
    <property type="project" value="TreeGrafter"/>
</dbReference>
<dbReference type="PIRSF" id="PIRSF006748">
    <property type="entry name" value="p53_MDM_2/4"/>
    <property type="match status" value="1"/>
</dbReference>
<dbReference type="OMA" id="ICQHEPR"/>
<dbReference type="AlphaFoldDB" id="A0A8C0IUT4"/>
<dbReference type="GO" id="GO:0042802">
    <property type="term" value="F:identical protein binding"/>
    <property type="evidence" value="ECO:0007669"/>
    <property type="project" value="InterPro"/>
</dbReference>
<keyword evidence="2 4" id="KW-0863">Zinc-finger</keyword>
<dbReference type="CDD" id="cd16783">
    <property type="entry name" value="mRING-HC-C2H2C4_MDM2"/>
    <property type="match status" value="1"/>
</dbReference>
<evidence type="ECO:0000259" key="6">
    <source>
        <dbReference type="PROSITE" id="PS50089"/>
    </source>
</evidence>
<evidence type="ECO:0000313" key="7">
    <source>
        <dbReference type="Ensembl" id="ENSCABP00000022457.1"/>
    </source>
</evidence>
<dbReference type="GO" id="GO:0008270">
    <property type="term" value="F:zinc ion binding"/>
    <property type="evidence" value="ECO:0007669"/>
    <property type="project" value="UniProtKB-KW"/>
</dbReference>
<keyword evidence="1" id="KW-0479">Metal-binding</keyword>
<dbReference type="GO" id="GO:0043066">
    <property type="term" value="P:negative regulation of apoptotic process"/>
    <property type="evidence" value="ECO:0007669"/>
    <property type="project" value="InterPro"/>
</dbReference>
<feature type="domain" description="RING-type" evidence="6">
    <location>
        <begin position="184"/>
        <end position="225"/>
    </location>
</feature>
<sequence length="237" mass="27105">YNNIFLNCATTAEVPASQFKNSDCFDQGDVSDQFSVDFEVESISSEDYSHNEEGQEFTDEDDEDYWKCTKFNEMNPPFPQPCPRCWAFHSEDWFPDGKNDKPEKRKLESSTQLEHDEGFDVPNCKKVKMNEDKELSVEDSEDTTAQPSESKKSEECSQPSTSRSIFCSSQEDQCSLPLSSIEPCVICQSRPRNGCIVHGKTGHLILCFTCARKLQKRNKPCPVCRQPIEMIVLTYFN</sequence>
<dbReference type="GeneTree" id="ENSGT00530000063539"/>
<evidence type="ECO:0000256" key="4">
    <source>
        <dbReference type="PROSITE-ProRule" id="PRU00175"/>
    </source>
</evidence>
<dbReference type="SUPFAM" id="SSF57850">
    <property type="entry name" value="RING/U-box"/>
    <property type="match status" value="1"/>
</dbReference>
<dbReference type="Gene3D" id="2.30.30.380">
    <property type="entry name" value="Zn-finger domain of Sec23/24"/>
    <property type="match status" value="1"/>
</dbReference>
<reference evidence="7" key="2">
    <citation type="submission" date="2025-09" db="UniProtKB">
        <authorList>
            <consortium name="Ensembl"/>
        </authorList>
    </citation>
    <scope>IDENTIFICATION</scope>
</reference>
<reference evidence="7" key="1">
    <citation type="submission" date="2025-08" db="UniProtKB">
        <authorList>
            <consortium name="Ensembl"/>
        </authorList>
    </citation>
    <scope>IDENTIFICATION</scope>
</reference>
<feature type="region of interest" description="Disordered" evidence="5">
    <location>
        <begin position="97"/>
        <end position="118"/>
    </location>
</feature>
<evidence type="ECO:0000256" key="5">
    <source>
        <dbReference type="SAM" id="MobiDB-lite"/>
    </source>
</evidence>
<dbReference type="SUPFAM" id="SSF90209">
    <property type="entry name" value="Ran binding protein zinc finger-like"/>
    <property type="match status" value="1"/>
</dbReference>
<dbReference type="PROSITE" id="PS50089">
    <property type="entry name" value="ZF_RING_2"/>
    <property type="match status" value="1"/>
</dbReference>
<dbReference type="Pfam" id="PF13920">
    <property type="entry name" value="zf-C3HC4_3"/>
    <property type="match status" value="1"/>
</dbReference>
<dbReference type="SUPFAM" id="SSF47592">
    <property type="entry name" value="SWIB/MDM2 domain"/>
    <property type="match status" value="1"/>
</dbReference>
<dbReference type="GO" id="GO:0061630">
    <property type="term" value="F:ubiquitin protein ligase activity"/>
    <property type="evidence" value="ECO:0007669"/>
    <property type="project" value="InterPro"/>
</dbReference>
<dbReference type="InterPro" id="IPR001841">
    <property type="entry name" value="Znf_RING"/>
</dbReference>
<keyword evidence="3" id="KW-0862">Zinc</keyword>